<dbReference type="RefSeq" id="WP_200463465.1">
    <property type="nucleotide sequence ID" value="NZ_JAENRR010000004.1"/>
</dbReference>
<dbReference type="Pfam" id="PF01408">
    <property type="entry name" value="GFO_IDH_MocA"/>
    <property type="match status" value="1"/>
</dbReference>
<organism evidence="5 6">
    <name type="scientific">Carboxylicivirga marina</name>
    <dbReference type="NCBI Taxonomy" id="2800988"/>
    <lineage>
        <taxon>Bacteria</taxon>
        <taxon>Pseudomonadati</taxon>
        <taxon>Bacteroidota</taxon>
        <taxon>Bacteroidia</taxon>
        <taxon>Marinilabiliales</taxon>
        <taxon>Marinilabiliaceae</taxon>
        <taxon>Carboxylicivirga</taxon>
    </lineage>
</organism>
<dbReference type="InterPro" id="IPR000683">
    <property type="entry name" value="Gfo/Idh/MocA-like_OxRdtase_N"/>
</dbReference>
<dbReference type="InterPro" id="IPR036291">
    <property type="entry name" value="NAD(P)-bd_dom_sf"/>
</dbReference>
<sequence length="329" mass="36665">MEKLRLGVLSVSNHFIKRVVLPVKELDNVEITAIASRHLSKATDAARRFGIKQAYGSYQALLNDKSIDAVYIPLPNHMHTEWTKKAADAGKHILCEKPMCMDADEARELVEYCQKRNVVLMEAFMYKHHPQWIKVHDIIRTNNIGSVQYINTSFSYNNPSASNIRNIKEYGGGGLRDIGCYAISVPRFLLDREPNRVISLLNEHPDFGTDVLTSAILDFGNARATFNVSTCASSFQVVDIVASAGRICLHLPFNTYADVPAKITVETALGLRVIEIPPVDQYGLMVNDFANLIINNEPPSADEDDAICNQKVLDAVLRSSQSQSWETVS</sequence>
<dbReference type="Gene3D" id="3.30.360.10">
    <property type="entry name" value="Dihydrodipicolinate Reductase, domain 2"/>
    <property type="match status" value="1"/>
</dbReference>
<dbReference type="SUPFAM" id="SSF51735">
    <property type="entry name" value="NAD(P)-binding Rossmann-fold domains"/>
    <property type="match status" value="1"/>
</dbReference>
<gene>
    <name evidence="5" type="ORF">JIV24_02700</name>
</gene>
<keyword evidence="2" id="KW-0560">Oxidoreductase</keyword>
<evidence type="ECO:0000256" key="1">
    <source>
        <dbReference type="ARBA" id="ARBA00010928"/>
    </source>
</evidence>
<dbReference type="InterPro" id="IPR055170">
    <property type="entry name" value="GFO_IDH_MocA-like_dom"/>
</dbReference>
<evidence type="ECO:0000259" key="4">
    <source>
        <dbReference type="Pfam" id="PF22725"/>
    </source>
</evidence>
<dbReference type="SUPFAM" id="SSF55347">
    <property type="entry name" value="Glyceraldehyde-3-phosphate dehydrogenase-like, C-terminal domain"/>
    <property type="match status" value="1"/>
</dbReference>
<dbReference type="Proteomes" id="UP000605676">
    <property type="component" value="Unassembled WGS sequence"/>
</dbReference>
<feature type="domain" description="GFO/IDH/MocA-like oxidoreductase" evidence="4">
    <location>
        <begin position="133"/>
        <end position="247"/>
    </location>
</feature>
<evidence type="ECO:0000313" key="5">
    <source>
        <dbReference type="EMBL" id="MBK3516233.1"/>
    </source>
</evidence>
<reference evidence="5 6" key="1">
    <citation type="submission" date="2021-01" db="EMBL/GenBank/DDBJ databases">
        <title>Carboxyliciviraga sp.nov., isolated from coastal sediments.</title>
        <authorList>
            <person name="Lu D."/>
            <person name="Zhang T."/>
        </authorList>
    </citation>
    <scope>NUCLEOTIDE SEQUENCE [LARGE SCALE GENOMIC DNA]</scope>
    <source>
        <strain evidence="5 6">N1Y132</strain>
    </source>
</reference>
<dbReference type="InterPro" id="IPR050984">
    <property type="entry name" value="Gfo/Idh/MocA_domain"/>
</dbReference>
<keyword evidence="6" id="KW-1185">Reference proteome</keyword>
<comment type="similarity">
    <text evidence="1">Belongs to the Gfo/Idh/MocA family.</text>
</comment>
<evidence type="ECO:0000256" key="2">
    <source>
        <dbReference type="ARBA" id="ARBA00023002"/>
    </source>
</evidence>
<dbReference type="PANTHER" id="PTHR22604:SF105">
    <property type="entry name" value="TRANS-1,2-DIHYDROBENZENE-1,2-DIOL DEHYDROGENASE"/>
    <property type="match status" value="1"/>
</dbReference>
<proteinExistence type="inferred from homology"/>
<feature type="domain" description="Gfo/Idh/MocA-like oxidoreductase N-terminal" evidence="3">
    <location>
        <begin position="21"/>
        <end position="123"/>
    </location>
</feature>
<evidence type="ECO:0000259" key="3">
    <source>
        <dbReference type="Pfam" id="PF01408"/>
    </source>
</evidence>
<name>A0ABS1HEY8_9BACT</name>
<evidence type="ECO:0000313" key="6">
    <source>
        <dbReference type="Proteomes" id="UP000605676"/>
    </source>
</evidence>
<protein>
    <submittedName>
        <fullName evidence="5">Gfo/Idh/MocA family oxidoreductase</fullName>
    </submittedName>
</protein>
<accession>A0ABS1HEY8</accession>
<dbReference type="PANTHER" id="PTHR22604">
    <property type="entry name" value="OXIDOREDUCTASES"/>
    <property type="match status" value="1"/>
</dbReference>
<dbReference type="Gene3D" id="3.40.50.720">
    <property type="entry name" value="NAD(P)-binding Rossmann-like Domain"/>
    <property type="match status" value="1"/>
</dbReference>
<comment type="caution">
    <text evidence="5">The sequence shown here is derived from an EMBL/GenBank/DDBJ whole genome shotgun (WGS) entry which is preliminary data.</text>
</comment>
<dbReference type="EMBL" id="JAENRR010000004">
    <property type="protein sequence ID" value="MBK3516233.1"/>
    <property type="molecule type" value="Genomic_DNA"/>
</dbReference>
<dbReference type="Pfam" id="PF22725">
    <property type="entry name" value="GFO_IDH_MocA_C3"/>
    <property type="match status" value="1"/>
</dbReference>